<dbReference type="EMBL" id="JAPDNT010000004">
    <property type="protein sequence ID" value="MCW3474487.1"/>
    <property type="molecule type" value="Genomic_DNA"/>
</dbReference>
<dbReference type="PANTHER" id="PTHR33406">
    <property type="entry name" value="MEMBRANE PROTEIN MJ1562-RELATED"/>
    <property type="match status" value="1"/>
</dbReference>
<reference evidence="8" key="1">
    <citation type="submission" date="2022-09" db="EMBL/GenBank/DDBJ databases">
        <title>Rhodovastum sp. nov. RN2-1 isolated from soil in Seongnam, South Korea.</title>
        <authorList>
            <person name="Le N.T."/>
        </authorList>
    </citation>
    <scope>NUCLEOTIDE SEQUENCE</scope>
    <source>
        <strain evidence="8">RN2-1</strain>
    </source>
</reference>
<dbReference type="PANTHER" id="PTHR33406:SF13">
    <property type="entry name" value="MEMBRANE PROTEIN YDFJ"/>
    <property type="match status" value="1"/>
</dbReference>
<feature type="transmembrane region" description="Helical" evidence="6">
    <location>
        <begin position="834"/>
        <end position="854"/>
    </location>
</feature>
<dbReference type="NCBIfam" id="TIGR03480">
    <property type="entry name" value="HpnN"/>
    <property type="match status" value="1"/>
</dbReference>
<reference evidence="8" key="2">
    <citation type="submission" date="2022-10" db="EMBL/GenBank/DDBJ databases">
        <authorList>
            <person name="Trinh H.N."/>
        </authorList>
    </citation>
    <scope>NUCLEOTIDE SEQUENCE</scope>
    <source>
        <strain evidence="8">RN2-1</strain>
    </source>
</reference>
<keyword evidence="2" id="KW-1003">Cell membrane</keyword>
<name>A0AA41YLJ9_9PROT</name>
<dbReference type="Gene3D" id="1.20.1640.10">
    <property type="entry name" value="Multidrug efflux transporter AcrB transmembrane domain"/>
    <property type="match status" value="2"/>
</dbReference>
<feature type="domain" description="SSD" evidence="7">
    <location>
        <begin position="300"/>
        <end position="427"/>
    </location>
</feature>
<dbReference type="InterPro" id="IPR050545">
    <property type="entry name" value="Mycobact_MmpL"/>
</dbReference>
<sequence length="861" mass="90765">MTLSRLLAALAEHCRRRAGLVVLAGVVLASLSAWVAAHRLGVSTDTDKLFASELPWRQRDVAFNRDFPQYQDLLVAVVDGATPEEADQTAAALAAALTKDTTHFRSVRRPDASPYLEAHGLLFLEKDTLQDVLDRTIDAQPFLGQLVADPSARGLFAALTLVAIGAEQGQANLAPFGPSLQAFHASLSAAAAGRSTPLSWQRLLGGKVAEQGGPYRFVLAQPHLDYGQLEPGSAATNALRAAASQLEFVQAGRAHVRVTGSVALADEEFATVAHGAVAGTIGSAVLVTLWLLLAVRSWRLIVPIVFTLWLGLMLTTGFAALAVGTLNLISIAFAILFVGIAVDFGIQFSVRYREMRLQHGGTVEAMAATAGMVGPQILVAATAAAAGFLAFVPTDFRGVAELGLIAGMGMLIAFACTMTFLPAALTLCRPHAETHEVGFAIGDVVEQRLHRLRVPVLVGFAAVAVLGAVLLPFLTFDSDPLHTKDPSTEAMRTLADLMDSPLTNPYNADVMVPTLEAAEALAPRLAKLPLANQVLTLSSFVPEDQPDKLALVADAANILEATLAERAPAAPVTPADLRMAAATALKQIDHALPKLAPGDPLIDIGDDLRQLVEAPDATLMAANTALTRFLPLQLNRLRVALQAAPVTVADIPPEIARDWRLPDGRVRLQVLAKPQARGSAGLEAFVAEVRTVAPDAGGTAVTIVETAQTIIGAFRKAAIGAILAIAVILALVLRRVIDVGLVMTPLLMSGLLTVVIVVALHMPLNFANIIALPLLLGVGVSFNIYFVMNWRAGHSRFLGTATARAILFSALTTSTAFGSLALSRHPGTASMGELLLLSLGSTLVVTLFLMPTLLRALMRPG</sequence>
<feature type="transmembrane region" description="Helical" evidence="6">
    <location>
        <begin position="798"/>
        <end position="822"/>
    </location>
</feature>
<dbReference type="InterPro" id="IPR004869">
    <property type="entry name" value="MMPL_dom"/>
</dbReference>
<feature type="transmembrane region" description="Helical" evidence="6">
    <location>
        <begin position="766"/>
        <end position="786"/>
    </location>
</feature>
<dbReference type="Proteomes" id="UP001165679">
    <property type="component" value="Unassembled WGS sequence"/>
</dbReference>
<evidence type="ECO:0000256" key="2">
    <source>
        <dbReference type="ARBA" id="ARBA00022475"/>
    </source>
</evidence>
<dbReference type="InterPro" id="IPR017841">
    <property type="entry name" value="Hopanoid_biosynth_HpnN"/>
</dbReference>
<keyword evidence="5 6" id="KW-0472">Membrane</keyword>
<evidence type="ECO:0000313" key="9">
    <source>
        <dbReference type="Proteomes" id="UP001165679"/>
    </source>
</evidence>
<dbReference type="Pfam" id="PF03176">
    <property type="entry name" value="MMPL"/>
    <property type="match status" value="2"/>
</dbReference>
<evidence type="ECO:0000313" key="8">
    <source>
        <dbReference type="EMBL" id="MCW3474487.1"/>
    </source>
</evidence>
<keyword evidence="4 6" id="KW-1133">Transmembrane helix</keyword>
<feature type="transmembrane region" description="Helical" evidence="6">
    <location>
        <begin position="740"/>
        <end position="760"/>
    </location>
</feature>
<comment type="caution">
    <text evidence="8">The sequence shown here is derived from an EMBL/GenBank/DDBJ whole genome shotgun (WGS) entry which is preliminary data.</text>
</comment>
<feature type="transmembrane region" description="Helical" evidence="6">
    <location>
        <begin position="456"/>
        <end position="476"/>
    </location>
</feature>
<keyword evidence="3 6" id="KW-0812">Transmembrane</keyword>
<comment type="subcellular location">
    <subcellularLocation>
        <location evidence="1">Cell membrane</location>
        <topology evidence="1">Multi-pass membrane protein</topology>
    </subcellularLocation>
</comment>
<evidence type="ECO:0000256" key="6">
    <source>
        <dbReference type="SAM" id="Phobius"/>
    </source>
</evidence>
<feature type="transmembrane region" description="Helical" evidence="6">
    <location>
        <begin position="713"/>
        <end position="733"/>
    </location>
</feature>
<protein>
    <submittedName>
        <fullName evidence="8">MMPL family transporter</fullName>
    </submittedName>
</protein>
<feature type="transmembrane region" description="Helical" evidence="6">
    <location>
        <begin position="272"/>
        <end position="293"/>
    </location>
</feature>
<evidence type="ECO:0000256" key="3">
    <source>
        <dbReference type="ARBA" id="ARBA00022692"/>
    </source>
</evidence>
<keyword evidence="9" id="KW-1185">Reference proteome</keyword>
<dbReference type="RefSeq" id="WP_264713130.1">
    <property type="nucleotide sequence ID" value="NZ_JAPDNT010000004.1"/>
</dbReference>
<dbReference type="PROSITE" id="PS50156">
    <property type="entry name" value="SSD"/>
    <property type="match status" value="1"/>
</dbReference>
<gene>
    <name evidence="8" type="ORF">OL599_07810</name>
</gene>
<proteinExistence type="predicted"/>
<dbReference type="SUPFAM" id="SSF82866">
    <property type="entry name" value="Multidrug efflux transporter AcrB transmembrane domain"/>
    <property type="match status" value="2"/>
</dbReference>
<organism evidence="8 9">
    <name type="scientific">Limobrevibacterium gyesilva</name>
    <dbReference type="NCBI Taxonomy" id="2991712"/>
    <lineage>
        <taxon>Bacteria</taxon>
        <taxon>Pseudomonadati</taxon>
        <taxon>Pseudomonadota</taxon>
        <taxon>Alphaproteobacteria</taxon>
        <taxon>Acetobacterales</taxon>
        <taxon>Acetobacteraceae</taxon>
        <taxon>Limobrevibacterium</taxon>
    </lineage>
</organism>
<evidence type="ECO:0000256" key="5">
    <source>
        <dbReference type="ARBA" id="ARBA00023136"/>
    </source>
</evidence>
<evidence type="ECO:0000256" key="4">
    <source>
        <dbReference type="ARBA" id="ARBA00022989"/>
    </source>
</evidence>
<feature type="transmembrane region" description="Helical" evidence="6">
    <location>
        <begin position="328"/>
        <end position="346"/>
    </location>
</feature>
<feature type="transmembrane region" description="Helical" evidence="6">
    <location>
        <begin position="367"/>
        <end position="392"/>
    </location>
</feature>
<evidence type="ECO:0000259" key="7">
    <source>
        <dbReference type="PROSITE" id="PS50156"/>
    </source>
</evidence>
<accession>A0AA41YLJ9</accession>
<feature type="transmembrane region" description="Helical" evidence="6">
    <location>
        <begin position="404"/>
        <end position="425"/>
    </location>
</feature>
<evidence type="ECO:0000256" key="1">
    <source>
        <dbReference type="ARBA" id="ARBA00004651"/>
    </source>
</evidence>
<dbReference type="InterPro" id="IPR000731">
    <property type="entry name" value="SSD"/>
</dbReference>
<dbReference type="GO" id="GO:0005886">
    <property type="term" value="C:plasma membrane"/>
    <property type="evidence" value="ECO:0007669"/>
    <property type="project" value="UniProtKB-SubCell"/>
</dbReference>
<dbReference type="AlphaFoldDB" id="A0AA41YLJ9"/>
<feature type="transmembrane region" description="Helical" evidence="6">
    <location>
        <begin position="300"/>
        <end position="322"/>
    </location>
</feature>